<dbReference type="InterPro" id="IPR005743">
    <property type="entry name" value="GyrA"/>
</dbReference>
<evidence type="ECO:0000256" key="10">
    <source>
        <dbReference type="SAM" id="MobiDB-lite"/>
    </source>
</evidence>
<dbReference type="SUPFAM" id="SSF101904">
    <property type="entry name" value="GyrA/ParC C-terminal domain-like"/>
    <property type="match status" value="1"/>
</dbReference>
<sequence length="926" mass="103201">MTDLTPHPERDVLTGIEPISIIDEMQRSYLDYAMSVIVSRALPDVRDGLKPVHRRILHAMNEMGLSFNKSYRKSAGVVGEVMGKFHPHGDASIYDALVRMAQDFSLRNPLIDGQGNFGSVDGDPPAAMRYTECRLEKVSEELLADIDKDTVDFQDNYDGREREPVVLPARFPNLLVNGSGGIAVGMATNIPPHNLGEVVDGCIALIDNPDVTLDEIIQIIPGPDFPTGGIILGHSGIRLAYETGRGSIIMRAKVDIEEIRNGRQAIIVSEIPYQVNKATMIEKMAELVRDKRIEGISDLRDESDRDGYRVVIELKKDTVAEIVLNQLYRYTPLQTSFGCNMVALNGGKPEQMTLLDMLRAFVSFREDVVSRRTKYLLRKARERAHVLVGLALAVANIDEIIALIRKAPDPQTARTQLMERRWPAFDVAPLIKLIDDPRHIIHEDGTYNLSEEQARAILELRLQRLTALGRDEIADELNKIGVDITDYLDILASRLRIMGIVKDELRTLREEFATPRRTVFGFGSAEMDSEDLIAPEDMVVTVSHSGYIKRVPLNTYRAQRRGGKGRSGMSTKDEDFVTRLFVVNTHTPVLFFSSRGIVYKEKVWRLPLGTPQSRGRALINLLPLQQGERITTIMPLPEDEASWSALDIMFATTRGTVRRNKLSDFVQVNRNGKIAMKLDEEGDEILSVETCTEHDDVVLTTANGQCIRFPVVEVRVFAGRNSVGVRGINLANGDKVISMTLLEHVEATSVERSAYVKRLINERRAAGADAEDIMNLDEEDGESETELTDERYAELKAREQMLLTVSEFGYGKRSSSYEFRISGRGGKGIRATDPSKTAEIGKLVAAFPVKAQDQIMLVSDGGQLIRVPVDGIRIAGRSTKGVTIFNTAEGEKVVSVERISESEDDDNPLDNEAEKHSDIVYVSTEK</sequence>
<dbReference type="EC" id="5.6.2.2" evidence="8"/>
<dbReference type="Pfam" id="PF03989">
    <property type="entry name" value="DNA_gyraseA_C"/>
    <property type="match status" value="6"/>
</dbReference>
<evidence type="ECO:0000313" key="13">
    <source>
        <dbReference type="Proteomes" id="UP000008948"/>
    </source>
</evidence>
<dbReference type="PANTHER" id="PTHR43493:SF5">
    <property type="entry name" value="DNA GYRASE SUBUNIT A, CHLOROPLASTIC_MITOCHONDRIAL"/>
    <property type="match status" value="1"/>
</dbReference>
<keyword evidence="7 8" id="KW-0413">Isomerase</keyword>
<keyword evidence="3 8" id="KW-0547">Nucleotide-binding</keyword>
<dbReference type="RefSeq" id="WP_004866949.1">
    <property type="nucleotide sequence ID" value="NZ_JH725045.1"/>
</dbReference>
<evidence type="ECO:0000256" key="4">
    <source>
        <dbReference type="ARBA" id="ARBA00022840"/>
    </source>
</evidence>
<evidence type="ECO:0000256" key="5">
    <source>
        <dbReference type="ARBA" id="ARBA00023029"/>
    </source>
</evidence>
<dbReference type="InterPro" id="IPR013758">
    <property type="entry name" value="Topo_IIA_A/C_ab"/>
</dbReference>
<feature type="active site" description="O-(5'-phospho-DNA)-tyrosine intermediate" evidence="8 9">
    <location>
        <position position="130"/>
    </location>
</feature>
<dbReference type="EMBL" id="AIMH01000035">
    <property type="protein sequence ID" value="EJF97637.1"/>
    <property type="molecule type" value="Genomic_DNA"/>
</dbReference>
<keyword evidence="5 8" id="KW-0799">Topoisomerase</keyword>
<feature type="domain" description="Topo IIA-type catalytic" evidence="11">
    <location>
        <begin position="42"/>
        <end position="532"/>
    </location>
</feature>
<comment type="catalytic activity">
    <reaction evidence="1 8 9">
        <text>ATP-dependent breakage, passage and rejoining of double-stranded DNA.</text>
        <dbReference type="EC" id="5.6.2.2"/>
    </reaction>
</comment>
<dbReference type="Pfam" id="PF00521">
    <property type="entry name" value="DNA_topoisoIV"/>
    <property type="match status" value="1"/>
</dbReference>
<dbReference type="CDD" id="cd00187">
    <property type="entry name" value="TOP4c"/>
    <property type="match status" value="1"/>
</dbReference>
<feature type="region of interest" description="Disordered" evidence="10">
    <location>
        <begin position="897"/>
        <end position="926"/>
    </location>
</feature>
<comment type="function">
    <text evidence="8">A type II topoisomerase that negatively supercoils closed circular double-stranded (ds) DNA in an ATP-dependent manner to modulate DNA topology and maintain chromosomes in an underwound state. Negative supercoiling favors strand separation, and DNA replication, transcription, recombination and repair, all of which involve strand separation. Also able to catalyze the interconversion of other topological isomers of dsDNA rings, including catenanes and knotted rings. Type II topoisomerases break and join 2 DNA strands simultaneously in an ATP-dependent manner.</text>
</comment>
<dbReference type="InterPro" id="IPR050220">
    <property type="entry name" value="Type_II_DNA_Topoisomerases"/>
</dbReference>
<dbReference type="Gene3D" id="3.30.1360.40">
    <property type="match status" value="1"/>
</dbReference>
<comment type="caution">
    <text evidence="12">The sequence shown here is derived from an EMBL/GenBank/DDBJ whole genome shotgun (WGS) entry which is preliminary data.</text>
</comment>
<dbReference type="InterPro" id="IPR002205">
    <property type="entry name" value="Topo_IIA_dom_A"/>
</dbReference>
<dbReference type="HAMAP" id="MF_01897">
    <property type="entry name" value="GyrA"/>
    <property type="match status" value="1"/>
</dbReference>
<protein>
    <recommendedName>
        <fullName evidence="8">DNA gyrase subunit A</fullName>
        <ecNumber evidence="8">5.6.2.2</ecNumber>
    </recommendedName>
</protein>
<comment type="miscellaneous">
    <text evidence="8">Few gyrases are as efficient as E.coli at forming negative supercoils. Not all organisms have 2 type II topoisomerases; in organisms with a single type II topoisomerase this enzyme also has to decatenate newly replicated chromosomes.</text>
</comment>
<evidence type="ECO:0000256" key="2">
    <source>
        <dbReference type="ARBA" id="ARBA00008263"/>
    </source>
</evidence>
<name>A0ABP2QW81_BARVI</name>
<feature type="compositionally biased region" description="Basic and acidic residues" evidence="10">
    <location>
        <begin position="912"/>
        <end position="926"/>
    </location>
</feature>
<organism evidence="12 13">
    <name type="scientific">Bartonella vinsonii subsp. arupensis Pm136co</name>
    <dbReference type="NCBI Taxonomy" id="1094561"/>
    <lineage>
        <taxon>Bacteria</taxon>
        <taxon>Pseudomonadati</taxon>
        <taxon>Pseudomonadota</taxon>
        <taxon>Alphaproteobacteria</taxon>
        <taxon>Hyphomicrobiales</taxon>
        <taxon>Bartonellaceae</taxon>
        <taxon>Bartonella</taxon>
    </lineage>
</organism>
<keyword evidence="13" id="KW-1185">Reference proteome</keyword>
<comment type="subunit">
    <text evidence="8">Heterotetramer, composed of two GyrA and two GyrB chains. In the heterotetramer, GyrA contains the active site tyrosine that forms a transient covalent intermediate with DNA, while GyrB binds cofactors and catalyzes ATP hydrolysis.</text>
</comment>
<dbReference type="PROSITE" id="PS52040">
    <property type="entry name" value="TOPO_IIA"/>
    <property type="match status" value="1"/>
</dbReference>
<feature type="short sequence motif" description="GyrA-box" evidence="8">
    <location>
        <begin position="559"/>
        <end position="565"/>
    </location>
</feature>
<dbReference type="InterPro" id="IPR013760">
    <property type="entry name" value="Topo_IIA-like_dom_sf"/>
</dbReference>
<proteinExistence type="inferred from homology"/>
<gene>
    <name evidence="8" type="primary">gyrA</name>
    <name evidence="12" type="ORF">MEI_01331</name>
</gene>
<dbReference type="Proteomes" id="UP000008948">
    <property type="component" value="Unassembled WGS sequence"/>
</dbReference>
<keyword evidence="8" id="KW-0963">Cytoplasm</keyword>
<reference evidence="12 13" key="1">
    <citation type="submission" date="2012-03" db="EMBL/GenBank/DDBJ databases">
        <title>The Genome Sequence of Bartonella vinsonii subsp. arupensis str. Pm136co.</title>
        <authorList>
            <consortium name="The Broad Institute Genome Sequencing Platform"/>
            <consortium name="The Broad Institute Genome Sequencing Center for Infectious Disease"/>
            <person name="Feldgarden M."/>
            <person name="Kirby J."/>
            <person name="Kosoy M."/>
            <person name="Birtles R."/>
            <person name="Probert W.S."/>
            <person name="Chiaraviglio L."/>
            <person name="Young S.K."/>
            <person name="Zeng Q."/>
            <person name="Gargeya S."/>
            <person name="Fitzgerald M."/>
            <person name="Haas B."/>
            <person name="Abouelleil A."/>
            <person name="Alvarado L."/>
            <person name="Arachchi H.M."/>
            <person name="Berlin A."/>
            <person name="Chapman S.B."/>
            <person name="Gearin G."/>
            <person name="Goldberg J."/>
            <person name="Griggs A."/>
            <person name="Gujja S."/>
            <person name="Hansen M."/>
            <person name="Heiman D."/>
            <person name="Howarth C."/>
            <person name="Larimer J."/>
            <person name="Lui A."/>
            <person name="MacDonald P.J.P."/>
            <person name="McCowen C."/>
            <person name="Montmayeur A."/>
            <person name="Murphy C."/>
            <person name="Neiman D."/>
            <person name="Pearson M."/>
            <person name="Priest M."/>
            <person name="Roberts A."/>
            <person name="Saif S."/>
            <person name="Shea T."/>
            <person name="Sisk P."/>
            <person name="Stolte C."/>
            <person name="Sykes S."/>
            <person name="Wortman J."/>
            <person name="Nusbaum C."/>
            <person name="Birren B."/>
        </authorList>
    </citation>
    <scope>NUCLEOTIDE SEQUENCE [LARGE SCALE GENOMIC DNA]</scope>
    <source>
        <strain evidence="12 13">Pm136co</strain>
    </source>
</reference>
<dbReference type="SMART" id="SM00434">
    <property type="entry name" value="TOP4c"/>
    <property type="match status" value="1"/>
</dbReference>
<evidence type="ECO:0000256" key="8">
    <source>
        <dbReference type="HAMAP-Rule" id="MF_01897"/>
    </source>
</evidence>
<evidence type="ECO:0000256" key="6">
    <source>
        <dbReference type="ARBA" id="ARBA00023125"/>
    </source>
</evidence>
<keyword evidence="4 8" id="KW-0067">ATP-binding</keyword>
<comment type="subcellular location">
    <subcellularLocation>
        <location evidence="8">Cytoplasm</location>
    </subcellularLocation>
</comment>
<dbReference type="Gene3D" id="2.120.10.90">
    <property type="entry name" value="DNA gyrase/topoisomerase IV, subunit A, C-terminal"/>
    <property type="match status" value="1"/>
</dbReference>
<comment type="similarity">
    <text evidence="2 8">Belongs to the type II topoisomerase GyrA/ParC subunit family.</text>
</comment>
<evidence type="ECO:0000256" key="9">
    <source>
        <dbReference type="PROSITE-ProRule" id="PRU01384"/>
    </source>
</evidence>
<dbReference type="Gene3D" id="3.90.199.10">
    <property type="entry name" value="Topoisomerase II, domain 5"/>
    <property type="match status" value="1"/>
</dbReference>
<evidence type="ECO:0000256" key="7">
    <source>
        <dbReference type="ARBA" id="ARBA00023235"/>
    </source>
</evidence>
<evidence type="ECO:0000256" key="3">
    <source>
        <dbReference type="ARBA" id="ARBA00022741"/>
    </source>
</evidence>
<dbReference type="InterPro" id="IPR013757">
    <property type="entry name" value="Topo_IIA_A_a_sf"/>
</dbReference>
<dbReference type="SUPFAM" id="SSF56719">
    <property type="entry name" value="Type II DNA topoisomerase"/>
    <property type="match status" value="1"/>
</dbReference>
<accession>A0ABP2QW81</accession>
<evidence type="ECO:0000313" key="12">
    <source>
        <dbReference type="EMBL" id="EJF97637.1"/>
    </source>
</evidence>
<dbReference type="InterPro" id="IPR006691">
    <property type="entry name" value="GyrA/parC_rep"/>
</dbReference>
<dbReference type="NCBIfam" id="TIGR01063">
    <property type="entry name" value="gyrA"/>
    <property type="match status" value="1"/>
</dbReference>
<dbReference type="NCBIfam" id="NF004043">
    <property type="entry name" value="PRK05560.1"/>
    <property type="match status" value="1"/>
</dbReference>
<feature type="compositionally biased region" description="Acidic residues" evidence="10">
    <location>
        <begin position="902"/>
        <end position="911"/>
    </location>
</feature>
<evidence type="ECO:0000256" key="1">
    <source>
        <dbReference type="ARBA" id="ARBA00000185"/>
    </source>
</evidence>
<dbReference type="PANTHER" id="PTHR43493">
    <property type="entry name" value="DNA GYRASE/TOPOISOMERASE SUBUNIT A"/>
    <property type="match status" value="1"/>
</dbReference>
<dbReference type="InterPro" id="IPR035516">
    <property type="entry name" value="Gyrase/topoIV_suA_C"/>
</dbReference>
<dbReference type="NCBIfam" id="NF004044">
    <property type="entry name" value="PRK05561.1"/>
    <property type="match status" value="1"/>
</dbReference>
<keyword evidence="6 8" id="KW-0238">DNA-binding</keyword>
<evidence type="ECO:0000259" key="11">
    <source>
        <dbReference type="PROSITE" id="PS52040"/>
    </source>
</evidence>
<dbReference type="Gene3D" id="1.10.268.10">
    <property type="entry name" value="Topoisomerase, domain 3"/>
    <property type="match status" value="1"/>
</dbReference>